<accession>A0A0F9LA92</accession>
<gene>
    <name evidence="2" type="ORF">LCGC14_1240140</name>
</gene>
<dbReference type="Pfam" id="PF01726">
    <property type="entry name" value="LexA_DNA_bind"/>
    <property type="match status" value="1"/>
</dbReference>
<dbReference type="GO" id="GO:0006508">
    <property type="term" value="P:proteolysis"/>
    <property type="evidence" value="ECO:0007669"/>
    <property type="project" value="InterPro"/>
</dbReference>
<evidence type="ECO:0000259" key="1">
    <source>
        <dbReference type="Pfam" id="PF01726"/>
    </source>
</evidence>
<feature type="domain" description="LexA repressor DNA-binding" evidence="1">
    <location>
        <begin position="2"/>
        <end position="61"/>
    </location>
</feature>
<reference evidence="2" key="1">
    <citation type="journal article" date="2015" name="Nature">
        <title>Complex archaea that bridge the gap between prokaryotes and eukaryotes.</title>
        <authorList>
            <person name="Spang A."/>
            <person name="Saw J.H."/>
            <person name="Jorgensen S.L."/>
            <person name="Zaremba-Niedzwiedzka K."/>
            <person name="Martijn J."/>
            <person name="Lind A.E."/>
            <person name="van Eijk R."/>
            <person name="Schleper C."/>
            <person name="Guy L."/>
            <person name="Ettema T.J."/>
        </authorList>
    </citation>
    <scope>NUCLEOTIDE SEQUENCE</scope>
</reference>
<dbReference type="EMBL" id="LAZR01006692">
    <property type="protein sequence ID" value="KKM90283.1"/>
    <property type="molecule type" value="Genomic_DNA"/>
</dbReference>
<dbReference type="InterPro" id="IPR006199">
    <property type="entry name" value="LexA_DNA-bd_dom"/>
</dbReference>
<dbReference type="InterPro" id="IPR036390">
    <property type="entry name" value="WH_DNA-bd_sf"/>
</dbReference>
<protein>
    <recommendedName>
        <fullName evidence="1">LexA repressor DNA-binding domain-containing protein</fullName>
    </recommendedName>
</protein>
<organism evidence="2">
    <name type="scientific">marine sediment metagenome</name>
    <dbReference type="NCBI Taxonomy" id="412755"/>
    <lineage>
        <taxon>unclassified sequences</taxon>
        <taxon>metagenomes</taxon>
        <taxon>ecological metagenomes</taxon>
    </lineage>
</organism>
<dbReference type="SUPFAM" id="SSF46785">
    <property type="entry name" value="Winged helix' DNA-binding domain"/>
    <property type="match status" value="1"/>
</dbReference>
<evidence type="ECO:0000313" key="2">
    <source>
        <dbReference type="EMBL" id="KKM90283.1"/>
    </source>
</evidence>
<dbReference type="AlphaFoldDB" id="A0A0F9LA92"/>
<name>A0A0F9LA92_9ZZZZ</name>
<dbReference type="GO" id="GO:0004252">
    <property type="term" value="F:serine-type endopeptidase activity"/>
    <property type="evidence" value="ECO:0007669"/>
    <property type="project" value="InterPro"/>
</dbReference>
<dbReference type="InterPro" id="IPR036388">
    <property type="entry name" value="WH-like_DNA-bd_sf"/>
</dbReference>
<proteinExistence type="predicted"/>
<sequence>MTLTPRMARALGFIQCYQATEQRSPTYQEISRELKLSGRGHAHNLVKRLIERGVIERDEGRFIILKPIPVTLSKCVGCHRVRMPRDCEWIPGENGERGRLLCRECRE</sequence>
<dbReference type="Gene3D" id="1.10.10.10">
    <property type="entry name" value="Winged helix-like DNA-binding domain superfamily/Winged helix DNA-binding domain"/>
    <property type="match status" value="1"/>
</dbReference>
<comment type="caution">
    <text evidence="2">The sequence shown here is derived from an EMBL/GenBank/DDBJ whole genome shotgun (WGS) entry which is preliminary data.</text>
</comment>